<dbReference type="NCBIfam" id="TIGR00632">
    <property type="entry name" value="vsr"/>
    <property type="match status" value="1"/>
</dbReference>
<reference evidence="8 9" key="1">
    <citation type="submission" date="2018-06" db="EMBL/GenBank/DDBJ databases">
        <title>Comparative analysis of microorganisms from saline springs in Andes Mountain Range, Colombia.</title>
        <authorList>
            <person name="Rubin E."/>
        </authorList>
    </citation>
    <scope>NUCLEOTIDE SEQUENCE [LARGE SCALE GENOMIC DNA]</scope>
    <source>
        <strain evidence="8 9">USBA-857</strain>
    </source>
</reference>
<sequence length="145" mass="17449">MDTLSKEARSERMSRVRGKDTQPEMKLRRLVHGMGFRYRLHDTRLPGSPDMVFRSRRVVIFMHGCFWHRHEGCALARMPKSRVSFWREKLEANRLRDRRNQLKLNEMGWRVLVVWECQLTRTDLTARRVRDFLNDTTGLEYDEIG</sequence>
<keyword evidence="1 6" id="KW-0540">Nuclease</keyword>
<name>A0A328XI76_9GAMM</name>
<accession>A0A328XI76</accession>
<dbReference type="GO" id="GO:0004519">
    <property type="term" value="F:endonuclease activity"/>
    <property type="evidence" value="ECO:0007669"/>
    <property type="project" value="UniProtKB-KW"/>
</dbReference>
<comment type="similarity">
    <text evidence="6">Belongs to the vsr family.</text>
</comment>
<gene>
    <name evidence="8" type="ORF">BCL93_1216</name>
</gene>
<dbReference type="CDD" id="cd00221">
    <property type="entry name" value="Vsr"/>
    <property type="match status" value="1"/>
</dbReference>
<keyword evidence="5 6" id="KW-0234">DNA repair</keyword>
<protein>
    <recommendedName>
        <fullName evidence="6">Very short patch repair endonuclease</fullName>
        <ecNumber evidence="6">3.1.-.-</ecNumber>
    </recommendedName>
</protein>
<comment type="function">
    <text evidence="6">May nick specific sequences that contain T:G mispairs resulting from m5C-deamination.</text>
</comment>
<evidence type="ECO:0000313" key="9">
    <source>
        <dbReference type="Proteomes" id="UP000249700"/>
    </source>
</evidence>
<dbReference type="Pfam" id="PF03852">
    <property type="entry name" value="Vsr"/>
    <property type="match status" value="1"/>
</dbReference>
<dbReference type="GO" id="GO:0006298">
    <property type="term" value="P:mismatch repair"/>
    <property type="evidence" value="ECO:0007669"/>
    <property type="project" value="UniProtKB-UniRule"/>
</dbReference>
<keyword evidence="4 6" id="KW-0378">Hydrolase</keyword>
<evidence type="ECO:0000313" key="8">
    <source>
        <dbReference type="EMBL" id="RAR56736.1"/>
    </source>
</evidence>
<dbReference type="Proteomes" id="UP000249700">
    <property type="component" value="Unassembled WGS sequence"/>
</dbReference>
<dbReference type="InterPro" id="IPR011335">
    <property type="entry name" value="Restrct_endonuc-II-like"/>
</dbReference>
<dbReference type="EMBL" id="QLSX01000021">
    <property type="protein sequence ID" value="RAR56736.1"/>
    <property type="molecule type" value="Genomic_DNA"/>
</dbReference>
<evidence type="ECO:0000256" key="2">
    <source>
        <dbReference type="ARBA" id="ARBA00022759"/>
    </source>
</evidence>
<dbReference type="OrthoDB" id="9801520at2"/>
<dbReference type="EC" id="3.1.-.-" evidence="6"/>
<organism evidence="8 9">
    <name type="scientific">Onishia taeanensis</name>
    <dbReference type="NCBI Taxonomy" id="284577"/>
    <lineage>
        <taxon>Bacteria</taxon>
        <taxon>Pseudomonadati</taxon>
        <taxon>Pseudomonadota</taxon>
        <taxon>Gammaproteobacteria</taxon>
        <taxon>Oceanospirillales</taxon>
        <taxon>Halomonadaceae</taxon>
        <taxon>Onishia</taxon>
    </lineage>
</organism>
<evidence type="ECO:0000256" key="4">
    <source>
        <dbReference type="ARBA" id="ARBA00022801"/>
    </source>
</evidence>
<dbReference type="PIRSF" id="PIRSF018267">
    <property type="entry name" value="VSR_endonuc"/>
    <property type="match status" value="1"/>
</dbReference>
<evidence type="ECO:0000256" key="6">
    <source>
        <dbReference type="PIRNR" id="PIRNR018267"/>
    </source>
</evidence>
<keyword evidence="3 6" id="KW-0227">DNA damage</keyword>
<keyword evidence="2 6" id="KW-0255">Endonuclease</keyword>
<feature type="region of interest" description="Disordered" evidence="7">
    <location>
        <begin position="1"/>
        <end position="22"/>
    </location>
</feature>
<evidence type="ECO:0000256" key="3">
    <source>
        <dbReference type="ARBA" id="ARBA00022763"/>
    </source>
</evidence>
<dbReference type="RefSeq" id="WP_112056537.1">
    <property type="nucleotide sequence ID" value="NZ_QLSX01000021.1"/>
</dbReference>
<comment type="caution">
    <text evidence="8">The sequence shown here is derived from an EMBL/GenBank/DDBJ whole genome shotgun (WGS) entry which is preliminary data.</text>
</comment>
<dbReference type="GO" id="GO:0016787">
    <property type="term" value="F:hydrolase activity"/>
    <property type="evidence" value="ECO:0007669"/>
    <property type="project" value="UniProtKB-KW"/>
</dbReference>
<evidence type="ECO:0000256" key="7">
    <source>
        <dbReference type="SAM" id="MobiDB-lite"/>
    </source>
</evidence>
<evidence type="ECO:0000256" key="1">
    <source>
        <dbReference type="ARBA" id="ARBA00022722"/>
    </source>
</evidence>
<dbReference type="Gene3D" id="3.40.960.10">
    <property type="entry name" value="VSR Endonuclease"/>
    <property type="match status" value="1"/>
</dbReference>
<evidence type="ECO:0000256" key="5">
    <source>
        <dbReference type="ARBA" id="ARBA00023204"/>
    </source>
</evidence>
<dbReference type="SUPFAM" id="SSF52980">
    <property type="entry name" value="Restriction endonuclease-like"/>
    <property type="match status" value="1"/>
</dbReference>
<dbReference type="AlphaFoldDB" id="A0A328XI76"/>
<dbReference type="InterPro" id="IPR004603">
    <property type="entry name" value="DNA_mismatch_endonuc_vsr"/>
</dbReference>
<proteinExistence type="inferred from homology"/>